<proteinExistence type="predicted"/>
<comment type="caution">
    <text evidence="1">The sequence shown here is derived from an EMBL/GenBank/DDBJ whole genome shotgun (WGS) entry which is preliminary data.</text>
</comment>
<dbReference type="Proteomes" id="UP001055072">
    <property type="component" value="Unassembled WGS sequence"/>
</dbReference>
<accession>A0ACB8U2J2</accession>
<name>A0ACB8U2J2_9APHY</name>
<keyword evidence="2" id="KW-1185">Reference proteome</keyword>
<organism evidence="1 2">
    <name type="scientific">Irpex rosettiformis</name>
    <dbReference type="NCBI Taxonomy" id="378272"/>
    <lineage>
        <taxon>Eukaryota</taxon>
        <taxon>Fungi</taxon>
        <taxon>Dikarya</taxon>
        <taxon>Basidiomycota</taxon>
        <taxon>Agaricomycotina</taxon>
        <taxon>Agaricomycetes</taxon>
        <taxon>Polyporales</taxon>
        <taxon>Irpicaceae</taxon>
        <taxon>Irpex</taxon>
    </lineage>
</organism>
<protein>
    <submittedName>
        <fullName evidence="1">S-adenosyl-L-methionine-dependent methyltransferase</fullName>
    </submittedName>
</protein>
<keyword evidence="1" id="KW-0489">Methyltransferase</keyword>
<reference evidence="1" key="1">
    <citation type="journal article" date="2021" name="Environ. Microbiol.">
        <title>Gene family expansions and transcriptome signatures uncover fungal adaptations to wood decay.</title>
        <authorList>
            <person name="Hage H."/>
            <person name="Miyauchi S."/>
            <person name="Viragh M."/>
            <person name="Drula E."/>
            <person name="Min B."/>
            <person name="Chaduli D."/>
            <person name="Navarro D."/>
            <person name="Favel A."/>
            <person name="Norest M."/>
            <person name="Lesage-Meessen L."/>
            <person name="Balint B."/>
            <person name="Merenyi Z."/>
            <person name="de Eugenio L."/>
            <person name="Morin E."/>
            <person name="Martinez A.T."/>
            <person name="Baldrian P."/>
            <person name="Stursova M."/>
            <person name="Martinez M.J."/>
            <person name="Novotny C."/>
            <person name="Magnuson J.K."/>
            <person name="Spatafora J.W."/>
            <person name="Maurice S."/>
            <person name="Pangilinan J."/>
            <person name="Andreopoulos W."/>
            <person name="LaButti K."/>
            <person name="Hundley H."/>
            <person name="Na H."/>
            <person name="Kuo A."/>
            <person name="Barry K."/>
            <person name="Lipzen A."/>
            <person name="Henrissat B."/>
            <person name="Riley R."/>
            <person name="Ahrendt S."/>
            <person name="Nagy L.G."/>
            <person name="Grigoriev I.V."/>
            <person name="Martin F."/>
            <person name="Rosso M.N."/>
        </authorList>
    </citation>
    <scope>NUCLEOTIDE SEQUENCE</scope>
    <source>
        <strain evidence="1">CBS 384.51</strain>
    </source>
</reference>
<gene>
    <name evidence="1" type="ORF">BDY19DRAFT_993974</name>
</gene>
<dbReference type="EMBL" id="MU274913">
    <property type="protein sequence ID" value="KAI0088592.1"/>
    <property type="molecule type" value="Genomic_DNA"/>
</dbReference>
<sequence length="246" mass="27326">MHSHHQSPSDIQHGHDYVSANEAYFDSDALNNAEKPRRVELARRVCNGLRKAYPELLDEDTTELMDFACGIGLMSRELCPYVKSIVGVDVSQNAVDAYNARVNQQGLTPEDMNAVRVLLKGEEGELGGKMFDVIISVASHHHLPDIDATSRILDNFLKPGGSLLIVDILNENLGSSSQQPELLEKYKDIVVHKSGFTEAEIRGNLEQAGLETIDFQILTTVLLHDRDVKLFLARGINRRAMAPSHK</sequence>
<keyword evidence="1" id="KW-0808">Transferase</keyword>
<evidence type="ECO:0000313" key="1">
    <source>
        <dbReference type="EMBL" id="KAI0088592.1"/>
    </source>
</evidence>
<evidence type="ECO:0000313" key="2">
    <source>
        <dbReference type="Proteomes" id="UP001055072"/>
    </source>
</evidence>